<reference evidence="2 4" key="2">
    <citation type="submission" date="2022-12" db="EMBL/GenBank/DDBJ databases">
        <authorList>
            <person name="Ruckert C."/>
            <person name="Busche T."/>
            <person name="Kalinowski J."/>
            <person name="Wittmann C."/>
        </authorList>
    </citation>
    <scope>NUCLEOTIDE SEQUENCE [LARGE SCALE GENOMIC DNA]</scope>
    <source>
        <strain evidence="2 4">DSM 40555</strain>
    </source>
</reference>
<evidence type="ECO:0000313" key="3">
    <source>
        <dbReference type="Proteomes" id="UP000429552"/>
    </source>
</evidence>
<evidence type="ECO:0000313" key="2">
    <source>
        <dbReference type="EMBL" id="WAT95193.1"/>
    </source>
</evidence>
<name>A0A640TB28_STRNI</name>
<dbReference type="RefSeq" id="WP_159484475.1">
    <property type="nucleotide sequence ID" value="NZ_BLIP01000001.1"/>
</dbReference>
<dbReference type="EMBL" id="BLIP01000001">
    <property type="protein sequence ID" value="GFE20374.1"/>
    <property type="molecule type" value="Genomic_DNA"/>
</dbReference>
<gene>
    <name evidence="1" type="ORF">Sliba_08270</name>
    <name evidence="2" type="ORF">STRLI_000882</name>
</gene>
<protein>
    <submittedName>
        <fullName evidence="1">Uncharacterized protein</fullName>
    </submittedName>
</protein>
<sequence length="99" mass="10918">MAALYAAKATADQWIRQERQKAFSEVSSAYTRLATTLRRLGRRLVDVAEADALITQLKEEVFLFQITAQKVGIFGPEDVATGSFIAACRTALRRPANAD</sequence>
<dbReference type="AlphaFoldDB" id="A0A640TB28"/>
<dbReference type="Proteomes" id="UP001210609">
    <property type="component" value="Chromosome"/>
</dbReference>
<accession>A0A640TB28</accession>
<organism evidence="1 3">
    <name type="scientific">Streptomyces nigrescens</name>
    <dbReference type="NCBI Taxonomy" id="1920"/>
    <lineage>
        <taxon>Bacteria</taxon>
        <taxon>Bacillati</taxon>
        <taxon>Actinomycetota</taxon>
        <taxon>Actinomycetes</taxon>
        <taxon>Kitasatosporales</taxon>
        <taxon>Streptomycetaceae</taxon>
        <taxon>Streptomyces</taxon>
    </lineage>
</organism>
<keyword evidence="4" id="KW-1185">Reference proteome</keyword>
<proteinExistence type="predicted"/>
<evidence type="ECO:0000313" key="1">
    <source>
        <dbReference type="EMBL" id="GFE20374.1"/>
    </source>
</evidence>
<evidence type="ECO:0000313" key="4">
    <source>
        <dbReference type="Proteomes" id="UP001210609"/>
    </source>
</evidence>
<reference evidence="1 3" key="1">
    <citation type="submission" date="2019-12" db="EMBL/GenBank/DDBJ databases">
        <title>Whole genome shotgun sequence of Streptomyces libani subsp. libani NBRC 13452.</title>
        <authorList>
            <person name="Ichikawa N."/>
            <person name="Kimura A."/>
            <person name="Kitahashi Y."/>
            <person name="Komaki H."/>
            <person name="Tamura T."/>
        </authorList>
    </citation>
    <scope>NUCLEOTIDE SEQUENCE [LARGE SCALE GENOMIC DNA]</scope>
    <source>
        <strain evidence="1 3">NBRC 13452</strain>
    </source>
</reference>
<dbReference type="EMBL" id="CP114202">
    <property type="protein sequence ID" value="WAT95193.1"/>
    <property type="molecule type" value="Genomic_DNA"/>
</dbReference>
<dbReference type="Proteomes" id="UP000429552">
    <property type="component" value="Unassembled WGS sequence"/>
</dbReference>